<gene>
    <name evidence="2" type="ORF">JOQ06_028638</name>
</gene>
<name>A0AAD6FMQ0_9TELE</name>
<accession>A0AAD6FMQ0</accession>
<feature type="compositionally biased region" description="Basic and acidic residues" evidence="1">
    <location>
        <begin position="53"/>
        <end position="64"/>
    </location>
</feature>
<feature type="region of interest" description="Disordered" evidence="1">
    <location>
        <begin position="17"/>
        <end position="76"/>
    </location>
</feature>
<protein>
    <submittedName>
        <fullName evidence="2">Uncharacterized protein</fullName>
    </submittedName>
</protein>
<organism evidence="2 3">
    <name type="scientific">Pogonophryne albipinna</name>
    <dbReference type="NCBI Taxonomy" id="1090488"/>
    <lineage>
        <taxon>Eukaryota</taxon>
        <taxon>Metazoa</taxon>
        <taxon>Chordata</taxon>
        <taxon>Craniata</taxon>
        <taxon>Vertebrata</taxon>
        <taxon>Euteleostomi</taxon>
        <taxon>Actinopterygii</taxon>
        <taxon>Neopterygii</taxon>
        <taxon>Teleostei</taxon>
        <taxon>Neoteleostei</taxon>
        <taxon>Acanthomorphata</taxon>
        <taxon>Eupercaria</taxon>
        <taxon>Perciformes</taxon>
        <taxon>Notothenioidei</taxon>
        <taxon>Pogonophryne</taxon>
    </lineage>
</organism>
<dbReference type="EMBL" id="JAPTMU010000008">
    <property type="protein sequence ID" value="KAJ4939178.1"/>
    <property type="molecule type" value="Genomic_DNA"/>
</dbReference>
<evidence type="ECO:0000313" key="2">
    <source>
        <dbReference type="EMBL" id="KAJ4939178.1"/>
    </source>
</evidence>
<dbReference type="Proteomes" id="UP001219934">
    <property type="component" value="Unassembled WGS sequence"/>
</dbReference>
<comment type="caution">
    <text evidence="2">The sequence shown here is derived from an EMBL/GenBank/DDBJ whole genome shotgun (WGS) entry which is preliminary data.</text>
</comment>
<evidence type="ECO:0000313" key="3">
    <source>
        <dbReference type="Proteomes" id="UP001219934"/>
    </source>
</evidence>
<proteinExistence type="predicted"/>
<reference evidence="2" key="1">
    <citation type="submission" date="2022-11" db="EMBL/GenBank/DDBJ databases">
        <title>Chromosome-level genome of Pogonophryne albipinna.</title>
        <authorList>
            <person name="Jo E."/>
        </authorList>
    </citation>
    <scope>NUCLEOTIDE SEQUENCE</scope>
    <source>
        <strain evidence="2">SGF0006</strain>
        <tissue evidence="2">Muscle</tissue>
    </source>
</reference>
<sequence length="148" mass="16099">MNSESAALQWDYEQELNHPAASRNASTQSLKNPLLVLTSEQPARAHNPNSFRNAEKVPDFEKSLRAPQLQRVDRVPLKHVRAAEENTSRGHSLGDSAGLSCLGTDTPTYPGKAAGKTTSLSETPAAGIAGRIDVEVDWQERSLYFSSP</sequence>
<dbReference type="AlphaFoldDB" id="A0AAD6FMQ0"/>
<evidence type="ECO:0000256" key="1">
    <source>
        <dbReference type="SAM" id="MobiDB-lite"/>
    </source>
</evidence>
<keyword evidence="3" id="KW-1185">Reference proteome</keyword>